<feature type="domain" description="YhcG N-terminal" evidence="2">
    <location>
        <begin position="14"/>
        <end position="190"/>
    </location>
</feature>
<keyword evidence="3" id="KW-0255">Endonuclease</keyword>
<keyword evidence="3" id="KW-0378">Hydrolase</keyword>
<name>A0A1H2U227_9FLAO</name>
<evidence type="ECO:0000313" key="4">
    <source>
        <dbReference type="Proteomes" id="UP000182771"/>
    </source>
</evidence>
<dbReference type="GeneID" id="85016478"/>
<keyword evidence="4" id="KW-1185">Reference proteome</keyword>
<dbReference type="InterPro" id="IPR009362">
    <property type="entry name" value="YhcG_C"/>
</dbReference>
<dbReference type="PANTHER" id="PTHR30547">
    <property type="entry name" value="UNCHARACTERIZED PROTEIN YHCG-RELATED"/>
    <property type="match status" value="1"/>
</dbReference>
<dbReference type="Pfam" id="PF17761">
    <property type="entry name" value="DUF1016_N"/>
    <property type="match status" value="1"/>
</dbReference>
<dbReference type="PANTHER" id="PTHR30547:SF0">
    <property type="entry name" value="BLR8175 PROTEIN"/>
    <property type="match status" value="1"/>
</dbReference>
<dbReference type="Pfam" id="PF06250">
    <property type="entry name" value="YhcG_C"/>
    <property type="match status" value="1"/>
</dbReference>
<evidence type="ECO:0000259" key="2">
    <source>
        <dbReference type="Pfam" id="PF17761"/>
    </source>
</evidence>
<dbReference type="InterPro" id="IPR011856">
    <property type="entry name" value="tRNA_endonuc-like_dom_sf"/>
</dbReference>
<organism evidence="3 4">
    <name type="scientific">Capnocytophaga granulosa</name>
    <dbReference type="NCBI Taxonomy" id="45242"/>
    <lineage>
        <taxon>Bacteria</taxon>
        <taxon>Pseudomonadati</taxon>
        <taxon>Bacteroidota</taxon>
        <taxon>Flavobacteriia</taxon>
        <taxon>Flavobacteriales</taxon>
        <taxon>Flavobacteriaceae</taxon>
        <taxon>Capnocytophaga</taxon>
    </lineage>
</organism>
<dbReference type="Proteomes" id="UP000182771">
    <property type="component" value="Unassembled WGS sequence"/>
</dbReference>
<dbReference type="RefSeq" id="WP_016420046.1">
    <property type="nucleotide sequence ID" value="NZ_FNND01000002.1"/>
</dbReference>
<dbReference type="GO" id="GO:0004519">
    <property type="term" value="F:endonuclease activity"/>
    <property type="evidence" value="ECO:0007669"/>
    <property type="project" value="UniProtKB-KW"/>
</dbReference>
<protein>
    <submittedName>
        <fullName evidence="3">Predicted nuclease of restriction endonuclease-like (RecB) superfamily, DUF1016 family</fullName>
    </submittedName>
</protein>
<reference evidence="3 4" key="1">
    <citation type="submission" date="2016-10" db="EMBL/GenBank/DDBJ databases">
        <authorList>
            <person name="Varghese N."/>
            <person name="Submissions S."/>
        </authorList>
    </citation>
    <scope>NUCLEOTIDE SEQUENCE [LARGE SCALE GENOMIC DNA]</scope>
    <source>
        <strain evidence="3 4">DSM 11449</strain>
    </source>
</reference>
<feature type="domain" description="YhcG PDDEXK nuclease" evidence="1">
    <location>
        <begin position="214"/>
        <end position="374"/>
    </location>
</feature>
<dbReference type="InterPro" id="IPR041527">
    <property type="entry name" value="YhcG_N"/>
</dbReference>
<dbReference type="InterPro" id="IPR053148">
    <property type="entry name" value="PD-DEXK-like_domain"/>
</dbReference>
<evidence type="ECO:0000259" key="1">
    <source>
        <dbReference type="Pfam" id="PF06250"/>
    </source>
</evidence>
<comment type="caution">
    <text evidence="3">The sequence shown here is derived from an EMBL/GenBank/DDBJ whole genome shotgun (WGS) entry which is preliminary data.</text>
</comment>
<evidence type="ECO:0000313" key="3">
    <source>
        <dbReference type="EMBL" id="SDW49988.1"/>
    </source>
</evidence>
<gene>
    <name evidence="3" type="ORF">SAMN05444420_102389</name>
</gene>
<dbReference type="GO" id="GO:0003676">
    <property type="term" value="F:nucleic acid binding"/>
    <property type="evidence" value="ECO:0007669"/>
    <property type="project" value="InterPro"/>
</dbReference>
<dbReference type="AlphaFoldDB" id="A0A1H2U227"/>
<dbReference type="Gene3D" id="3.40.1350.10">
    <property type="match status" value="1"/>
</dbReference>
<accession>A0A1H2U227</accession>
<dbReference type="OrthoDB" id="9801263at2"/>
<sequence length="387" mass="44940">MDNSVSYDNAVRAIKTAILQGQYEAAKDVNRVQLVLYFAIGKYLSQHTRNGVWGEGVLATISEQLRRELPGLRGFSETQMKDMRRFYEAWEMLDANSAVMTAKLDKGNSAVMTAELLTVDNEIDIFHTMQVANVAEFPIEDFFKVPFSHHSIIIIGTKDIQERYYYIRRVAEEHLAVRKLRLLIKEEAYKSQGNMPNNFTRTINDPIEARRAVEMFKDEYLLDFINVEEIGQRENIDVDERVVEQKIVQNIKNFIMTFGRDFAFIGNQYHLEIYGVEQFPDLLFFNRELNAMVVVELKLGEFKTSYLGQLFGYLQILDDHIRKPHENPTIGIVLCQTANHSYAQYAVRDYTKPMGVATYKTLDDMPEKLRKALPDVKKMMEILEKKE</sequence>
<dbReference type="EMBL" id="FNND01000002">
    <property type="protein sequence ID" value="SDW49988.1"/>
    <property type="molecule type" value="Genomic_DNA"/>
</dbReference>
<keyword evidence="3" id="KW-0540">Nuclease</keyword>
<proteinExistence type="predicted"/>